<sequence length="101" mass="11554">MQNDDTLDNTHLIRFAGRFSRRIHAYAKKNGIPLIHCQRDECKHEIAEQYIPAEPTFCSIFCILVGRAPVFEVKRFANGGMDITKKPPFLCESVFVPYHGS</sequence>
<gene>
    <name evidence="1" type="ORF">BROFUL_02649</name>
</gene>
<name>A0A0M2USR8_9BACT</name>
<protein>
    <submittedName>
        <fullName evidence="1">Uncharacterized protein</fullName>
    </submittedName>
</protein>
<evidence type="ECO:0000313" key="1">
    <source>
        <dbReference type="EMBL" id="KKO18650.1"/>
    </source>
</evidence>
<proteinExistence type="predicted"/>
<evidence type="ECO:0000313" key="2">
    <source>
        <dbReference type="Proteomes" id="UP000034954"/>
    </source>
</evidence>
<comment type="caution">
    <text evidence="1">The sequence shown here is derived from an EMBL/GenBank/DDBJ whole genome shotgun (WGS) entry which is preliminary data.</text>
</comment>
<dbReference type="AlphaFoldDB" id="A0A0M2USR8"/>
<organism evidence="1 2">
    <name type="scientific">Candidatus Brocadia fulgida</name>
    <dbReference type="NCBI Taxonomy" id="380242"/>
    <lineage>
        <taxon>Bacteria</taxon>
        <taxon>Pseudomonadati</taxon>
        <taxon>Planctomycetota</taxon>
        <taxon>Candidatus Brocadiia</taxon>
        <taxon>Candidatus Brocadiales</taxon>
        <taxon>Candidatus Brocadiaceae</taxon>
        <taxon>Candidatus Brocadia</taxon>
    </lineage>
</organism>
<dbReference type="Proteomes" id="UP000034954">
    <property type="component" value="Unassembled WGS sequence"/>
</dbReference>
<reference evidence="1 2" key="1">
    <citation type="journal article" date="2013" name="BMC Microbiol.">
        <title>Identification of the type II cytochrome c maturation pathway in anammox bacteria by comparative genomics.</title>
        <authorList>
            <person name="Ferousi C."/>
            <person name="Speth D.R."/>
            <person name="Reimann J."/>
            <person name="Op den Camp H.J."/>
            <person name="Allen J.W."/>
            <person name="Keltjens J.T."/>
            <person name="Jetten M.S."/>
        </authorList>
    </citation>
    <scope>NUCLEOTIDE SEQUENCE [LARGE SCALE GENOMIC DNA]</scope>
    <source>
        <strain evidence="1">RU1</strain>
    </source>
</reference>
<dbReference type="EMBL" id="LAQJ01000241">
    <property type="protein sequence ID" value="KKO18650.1"/>
    <property type="molecule type" value="Genomic_DNA"/>
</dbReference>
<keyword evidence="2" id="KW-1185">Reference proteome</keyword>
<accession>A0A0M2USR8</accession>